<evidence type="ECO:0000256" key="3">
    <source>
        <dbReference type="ARBA" id="ARBA00022761"/>
    </source>
</evidence>
<feature type="domain" description="Cupin type-1" evidence="7">
    <location>
        <begin position="38"/>
        <end position="173"/>
    </location>
</feature>
<comment type="caution">
    <text evidence="8">The sequence shown here is derived from an EMBL/GenBank/DDBJ whole genome shotgun (WGS) entry which is preliminary data.</text>
</comment>
<proteinExistence type="inferred from homology"/>
<evidence type="ECO:0000256" key="6">
    <source>
        <dbReference type="SAM" id="MobiDB-lite"/>
    </source>
</evidence>
<gene>
    <name evidence="8" type="ORF">V6N12_073885</name>
</gene>
<dbReference type="PRINTS" id="PR00439">
    <property type="entry name" value="11SGLOBULIN"/>
</dbReference>
<dbReference type="InterPro" id="IPR006045">
    <property type="entry name" value="Cupin_1"/>
</dbReference>
<dbReference type="InterPro" id="IPR050253">
    <property type="entry name" value="Seed_Storage-Functional"/>
</dbReference>
<dbReference type="SUPFAM" id="SSF51182">
    <property type="entry name" value="RmlC-like cupins"/>
    <property type="match status" value="2"/>
</dbReference>
<accession>A0ABR2A2U4</accession>
<keyword evidence="3" id="KW-0758">Storage protein</keyword>
<protein>
    <recommendedName>
        <fullName evidence="7">Cupin type-1 domain-containing protein</fullName>
    </recommendedName>
</protein>
<dbReference type="Pfam" id="PF00190">
    <property type="entry name" value="Cupin_1"/>
    <property type="match status" value="1"/>
</dbReference>
<reference evidence="8 9" key="1">
    <citation type="journal article" date="2024" name="G3 (Bethesda)">
        <title>Genome assembly of Hibiscus sabdariffa L. provides insights into metabolisms of medicinal natural products.</title>
        <authorList>
            <person name="Kim T."/>
        </authorList>
    </citation>
    <scope>NUCLEOTIDE SEQUENCE [LARGE SCALE GENOMIC DNA]</scope>
    <source>
        <strain evidence="8">TK-2024</strain>
        <tissue evidence="8">Old leaves</tissue>
    </source>
</reference>
<feature type="compositionally biased region" description="Basic and acidic residues" evidence="6">
    <location>
        <begin position="61"/>
        <end position="71"/>
    </location>
</feature>
<dbReference type="InterPro" id="IPR006044">
    <property type="entry name" value="11S_seedstore_pln"/>
</dbReference>
<feature type="compositionally biased region" description="Basic residues" evidence="6">
    <location>
        <begin position="45"/>
        <end position="60"/>
    </location>
</feature>
<dbReference type="EMBL" id="JBBPBM010001098">
    <property type="protein sequence ID" value="KAK8487341.1"/>
    <property type="molecule type" value="Genomic_DNA"/>
</dbReference>
<dbReference type="Proteomes" id="UP001472677">
    <property type="component" value="Unassembled WGS sequence"/>
</dbReference>
<dbReference type="Gene3D" id="2.60.120.10">
    <property type="entry name" value="Jelly Rolls"/>
    <property type="match status" value="2"/>
</dbReference>
<sequence length="193" mass="22091">MSGFDANLLAKVLNIDTRLARKLQNERDNRGAIVRVKHEIQSQKQSRKKRGNKEVKRGRKKERDMKKKKEEGNEENINAYNIVYVAIGNERVEIVSKNREAIFDDQVQEGQVITVPQNHAVLKKAGRQGFEWIAFKTKANAKISQLVCSLSVMRGLPVDVLSNSFVISWEEASKFEENKHKVSVFSPRRGSQE</sequence>
<dbReference type="InterPro" id="IPR014710">
    <property type="entry name" value="RmlC-like_jellyroll"/>
</dbReference>
<keyword evidence="4" id="KW-0708">Seed storage protein</keyword>
<dbReference type="PANTHER" id="PTHR31189:SF48">
    <property type="entry name" value="LEGUMIN B"/>
    <property type="match status" value="1"/>
</dbReference>
<evidence type="ECO:0000256" key="4">
    <source>
        <dbReference type="ARBA" id="ARBA00023129"/>
    </source>
</evidence>
<evidence type="ECO:0000259" key="7">
    <source>
        <dbReference type="SMART" id="SM00835"/>
    </source>
</evidence>
<evidence type="ECO:0000313" key="9">
    <source>
        <dbReference type="Proteomes" id="UP001472677"/>
    </source>
</evidence>
<keyword evidence="5" id="KW-1015">Disulfide bond</keyword>
<evidence type="ECO:0000256" key="1">
    <source>
        <dbReference type="ARBA" id="ARBA00007178"/>
    </source>
</evidence>
<dbReference type="SMART" id="SM00835">
    <property type="entry name" value="Cupin_1"/>
    <property type="match status" value="1"/>
</dbReference>
<dbReference type="PANTHER" id="PTHR31189">
    <property type="entry name" value="OS03G0336100 PROTEIN-RELATED"/>
    <property type="match status" value="1"/>
</dbReference>
<dbReference type="InterPro" id="IPR011051">
    <property type="entry name" value="RmlC_Cupin_sf"/>
</dbReference>
<evidence type="ECO:0000256" key="5">
    <source>
        <dbReference type="ARBA" id="ARBA00023157"/>
    </source>
</evidence>
<evidence type="ECO:0000313" key="8">
    <source>
        <dbReference type="EMBL" id="KAK8487341.1"/>
    </source>
</evidence>
<evidence type="ECO:0000256" key="2">
    <source>
        <dbReference type="ARBA" id="ARBA00022729"/>
    </source>
</evidence>
<organism evidence="8 9">
    <name type="scientific">Hibiscus sabdariffa</name>
    <name type="common">roselle</name>
    <dbReference type="NCBI Taxonomy" id="183260"/>
    <lineage>
        <taxon>Eukaryota</taxon>
        <taxon>Viridiplantae</taxon>
        <taxon>Streptophyta</taxon>
        <taxon>Embryophyta</taxon>
        <taxon>Tracheophyta</taxon>
        <taxon>Spermatophyta</taxon>
        <taxon>Magnoliopsida</taxon>
        <taxon>eudicotyledons</taxon>
        <taxon>Gunneridae</taxon>
        <taxon>Pentapetalae</taxon>
        <taxon>rosids</taxon>
        <taxon>malvids</taxon>
        <taxon>Malvales</taxon>
        <taxon>Malvaceae</taxon>
        <taxon>Malvoideae</taxon>
        <taxon>Hibiscus</taxon>
    </lineage>
</organism>
<keyword evidence="9" id="KW-1185">Reference proteome</keyword>
<comment type="similarity">
    <text evidence="1">Belongs to the 11S seed storage protein (globulins) family.</text>
</comment>
<feature type="region of interest" description="Disordered" evidence="6">
    <location>
        <begin position="39"/>
        <end position="72"/>
    </location>
</feature>
<name>A0ABR2A2U4_9ROSI</name>
<keyword evidence="2" id="KW-0732">Signal</keyword>